<name>A0A239KA59_9BACT</name>
<dbReference type="Gene3D" id="2.60.120.10">
    <property type="entry name" value="Jelly Rolls"/>
    <property type="match status" value="1"/>
</dbReference>
<dbReference type="InterPro" id="IPR014710">
    <property type="entry name" value="RmlC-like_jellyroll"/>
</dbReference>
<dbReference type="PROSITE" id="PS50042">
    <property type="entry name" value="CNMP_BINDING_3"/>
    <property type="match status" value="1"/>
</dbReference>
<keyword evidence="3" id="KW-1185">Reference proteome</keyword>
<feature type="domain" description="Cyclic nucleotide-binding" evidence="1">
    <location>
        <begin position="50"/>
        <end position="126"/>
    </location>
</feature>
<protein>
    <submittedName>
        <fullName evidence="2">Cyclic nucleotide-binding domain-containing protein</fullName>
    </submittedName>
</protein>
<dbReference type="InterPro" id="IPR000595">
    <property type="entry name" value="cNMP-bd_dom"/>
</dbReference>
<dbReference type="Pfam" id="PF00027">
    <property type="entry name" value="cNMP_binding"/>
    <property type="match status" value="1"/>
</dbReference>
<dbReference type="InterPro" id="IPR018490">
    <property type="entry name" value="cNMP-bd_dom_sf"/>
</dbReference>
<proteinExistence type="predicted"/>
<gene>
    <name evidence="2" type="ORF">SAMN05421770_104374</name>
</gene>
<dbReference type="SUPFAM" id="SSF51206">
    <property type="entry name" value="cAMP-binding domain-like"/>
    <property type="match status" value="1"/>
</dbReference>
<evidence type="ECO:0000313" key="3">
    <source>
        <dbReference type="Proteomes" id="UP000198356"/>
    </source>
</evidence>
<accession>A0A239KA59</accession>
<dbReference type="SMART" id="SM00100">
    <property type="entry name" value="cNMP"/>
    <property type="match status" value="1"/>
</dbReference>
<reference evidence="2 3" key="1">
    <citation type="submission" date="2017-06" db="EMBL/GenBank/DDBJ databases">
        <authorList>
            <person name="Kim H.J."/>
            <person name="Triplett B.A."/>
        </authorList>
    </citation>
    <scope>NUCLEOTIDE SEQUENCE [LARGE SCALE GENOMIC DNA]</scope>
    <source>
        <strain evidence="2 3">DSM 18704</strain>
    </source>
</reference>
<evidence type="ECO:0000259" key="1">
    <source>
        <dbReference type="PROSITE" id="PS50042"/>
    </source>
</evidence>
<evidence type="ECO:0000313" key="2">
    <source>
        <dbReference type="EMBL" id="SNT14533.1"/>
    </source>
</evidence>
<dbReference type="RefSeq" id="WP_176441761.1">
    <property type="nucleotide sequence ID" value="NZ_FZOU01000004.1"/>
</dbReference>
<sequence length="198" mass="21390">MNRQNRALSMVERSMEEARLTQPILPPIAQVEQACFLHLENMPTNLEIAPGTVLVEQGAHPRAVSLLARGLVRLVVVDDEGRQTTLGLRSTGWYAGAVQAIMNAASPYTVVAVTSCSISSIPAVEFSLKLTQNATLMQHFVAVLCNEVSAQTGASTGNGTLSFPACPEMKMGERRPIARARMPRTKSQLAWLEFAQGA</sequence>
<dbReference type="CDD" id="cd00038">
    <property type="entry name" value="CAP_ED"/>
    <property type="match status" value="1"/>
</dbReference>
<dbReference type="Proteomes" id="UP000198356">
    <property type="component" value="Unassembled WGS sequence"/>
</dbReference>
<dbReference type="EMBL" id="FZOU01000004">
    <property type="protein sequence ID" value="SNT14533.1"/>
    <property type="molecule type" value="Genomic_DNA"/>
</dbReference>
<organism evidence="2 3">
    <name type="scientific">Granulicella rosea</name>
    <dbReference type="NCBI Taxonomy" id="474952"/>
    <lineage>
        <taxon>Bacteria</taxon>
        <taxon>Pseudomonadati</taxon>
        <taxon>Acidobacteriota</taxon>
        <taxon>Terriglobia</taxon>
        <taxon>Terriglobales</taxon>
        <taxon>Acidobacteriaceae</taxon>
        <taxon>Granulicella</taxon>
    </lineage>
</organism>
<dbReference type="AlphaFoldDB" id="A0A239KA59"/>